<protein>
    <submittedName>
        <fullName evidence="3">Ras-like protein Rhoab</fullName>
    </submittedName>
</protein>
<evidence type="ECO:0000256" key="1">
    <source>
        <dbReference type="ARBA" id="ARBA00022741"/>
    </source>
</evidence>
<dbReference type="InterPro" id="IPR027417">
    <property type="entry name" value="P-loop_NTPase"/>
</dbReference>
<name>A0AAJ0HSC2_9PEZI</name>
<dbReference type="Gene3D" id="3.40.50.300">
    <property type="entry name" value="P-loop containing nucleotide triphosphate hydrolases"/>
    <property type="match status" value="1"/>
</dbReference>
<sequence>QEEYDRLRVLSYPDSHVILLCFRANDPTAATKKNILEKWVPELDRFCRGVPIILVGIKARDDSHDEGERPQPVAQVDDEDLFVPFAIRREIGSARYFFCNPSTDFGIRELKEYVRTPSLPGTAGY</sequence>
<reference evidence="3" key="1">
    <citation type="journal article" date="2023" name="Mol. Phylogenet. Evol.">
        <title>Genome-scale phylogeny and comparative genomics of the fungal order Sordariales.</title>
        <authorList>
            <person name="Hensen N."/>
            <person name="Bonometti L."/>
            <person name="Westerberg I."/>
            <person name="Brannstrom I.O."/>
            <person name="Guillou S."/>
            <person name="Cros-Aarteil S."/>
            <person name="Calhoun S."/>
            <person name="Haridas S."/>
            <person name="Kuo A."/>
            <person name="Mondo S."/>
            <person name="Pangilinan J."/>
            <person name="Riley R."/>
            <person name="LaButti K."/>
            <person name="Andreopoulos B."/>
            <person name="Lipzen A."/>
            <person name="Chen C."/>
            <person name="Yan M."/>
            <person name="Daum C."/>
            <person name="Ng V."/>
            <person name="Clum A."/>
            <person name="Steindorff A."/>
            <person name="Ohm R.A."/>
            <person name="Martin F."/>
            <person name="Silar P."/>
            <person name="Natvig D.O."/>
            <person name="Lalanne C."/>
            <person name="Gautier V."/>
            <person name="Ament-Velasquez S.L."/>
            <person name="Kruys A."/>
            <person name="Hutchinson M.I."/>
            <person name="Powell A.J."/>
            <person name="Barry K."/>
            <person name="Miller A.N."/>
            <person name="Grigoriev I.V."/>
            <person name="Debuchy R."/>
            <person name="Gladieux P."/>
            <person name="Hiltunen Thoren M."/>
            <person name="Johannesson H."/>
        </authorList>
    </citation>
    <scope>NUCLEOTIDE SEQUENCE</scope>
    <source>
        <strain evidence="3">CBS 955.72</strain>
    </source>
</reference>
<accession>A0AAJ0HSC2</accession>
<dbReference type="InterPro" id="IPR003578">
    <property type="entry name" value="Small_GTPase_Rho"/>
</dbReference>
<comment type="caution">
    <text evidence="3">The sequence shown here is derived from an EMBL/GenBank/DDBJ whole genome shotgun (WGS) entry which is preliminary data.</text>
</comment>
<keyword evidence="4" id="KW-1185">Reference proteome</keyword>
<keyword evidence="2" id="KW-0342">GTP-binding</keyword>
<evidence type="ECO:0000313" key="4">
    <source>
        <dbReference type="Proteomes" id="UP001275084"/>
    </source>
</evidence>
<reference evidence="3" key="2">
    <citation type="submission" date="2023-06" db="EMBL/GenBank/DDBJ databases">
        <authorList>
            <consortium name="Lawrence Berkeley National Laboratory"/>
            <person name="Haridas S."/>
            <person name="Hensen N."/>
            <person name="Bonometti L."/>
            <person name="Westerberg I."/>
            <person name="Brannstrom I.O."/>
            <person name="Guillou S."/>
            <person name="Cros-Aarteil S."/>
            <person name="Calhoun S."/>
            <person name="Kuo A."/>
            <person name="Mondo S."/>
            <person name="Pangilinan J."/>
            <person name="Riley R."/>
            <person name="Labutti K."/>
            <person name="Andreopoulos B."/>
            <person name="Lipzen A."/>
            <person name="Chen C."/>
            <person name="Yanf M."/>
            <person name="Daum C."/>
            <person name="Ng V."/>
            <person name="Clum A."/>
            <person name="Steindorff A."/>
            <person name="Ohm R."/>
            <person name="Martin F."/>
            <person name="Silar P."/>
            <person name="Natvig D."/>
            <person name="Lalanne C."/>
            <person name="Gautier V."/>
            <person name="Ament-Velasquez S.L."/>
            <person name="Kruys A."/>
            <person name="Hutchinson M.I."/>
            <person name="Powell A.J."/>
            <person name="Barry K."/>
            <person name="Miller A.N."/>
            <person name="Grigoriev I.V."/>
            <person name="Debuchy R."/>
            <person name="Gladieux P."/>
            <person name="Thoren M.H."/>
            <person name="Johannesson H."/>
        </authorList>
    </citation>
    <scope>NUCLEOTIDE SEQUENCE</scope>
    <source>
        <strain evidence="3">CBS 955.72</strain>
    </source>
</reference>
<keyword evidence="1" id="KW-0547">Nucleotide-binding</keyword>
<dbReference type="GO" id="GO:0007264">
    <property type="term" value="P:small GTPase-mediated signal transduction"/>
    <property type="evidence" value="ECO:0007669"/>
    <property type="project" value="InterPro"/>
</dbReference>
<dbReference type="InterPro" id="IPR001806">
    <property type="entry name" value="Small_GTPase"/>
</dbReference>
<dbReference type="SMART" id="SM00174">
    <property type="entry name" value="RHO"/>
    <property type="match status" value="1"/>
</dbReference>
<proteinExistence type="predicted"/>
<organism evidence="3 4">
    <name type="scientific">Lasiosphaeria hispida</name>
    <dbReference type="NCBI Taxonomy" id="260671"/>
    <lineage>
        <taxon>Eukaryota</taxon>
        <taxon>Fungi</taxon>
        <taxon>Dikarya</taxon>
        <taxon>Ascomycota</taxon>
        <taxon>Pezizomycotina</taxon>
        <taxon>Sordariomycetes</taxon>
        <taxon>Sordariomycetidae</taxon>
        <taxon>Sordariales</taxon>
        <taxon>Lasiosphaeriaceae</taxon>
        <taxon>Lasiosphaeria</taxon>
    </lineage>
</organism>
<dbReference type="GO" id="GO:0003924">
    <property type="term" value="F:GTPase activity"/>
    <property type="evidence" value="ECO:0007669"/>
    <property type="project" value="InterPro"/>
</dbReference>
<dbReference type="PANTHER" id="PTHR24072">
    <property type="entry name" value="RHO FAMILY GTPASE"/>
    <property type="match status" value="1"/>
</dbReference>
<dbReference type="Pfam" id="PF00071">
    <property type="entry name" value="Ras"/>
    <property type="match status" value="1"/>
</dbReference>
<dbReference type="Proteomes" id="UP001275084">
    <property type="component" value="Unassembled WGS sequence"/>
</dbReference>
<feature type="non-terminal residue" evidence="3">
    <location>
        <position position="1"/>
    </location>
</feature>
<dbReference type="EMBL" id="JAUIQD010000002">
    <property type="protein sequence ID" value="KAK3360377.1"/>
    <property type="molecule type" value="Genomic_DNA"/>
</dbReference>
<gene>
    <name evidence="3" type="ORF">B0T25DRAFT_496232</name>
</gene>
<dbReference type="SUPFAM" id="SSF52540">
    <property type="entry name" value="P-loop containing nucleoside triphosphate hydrolases"/>
    <property type="match status" value="1"/>
</dbReference>
<evidence type="ECO:0000313" key="3">
    <source>
        <dbReference type="EMBL" id="KAK3360377.1"/>
    </source>
</evidence>
<dbReference type="GO" id="GO:0005525">
    <property type="term" value="F:GTP binding"/>
    <property type="evidence" value="ECO:0007669"/>
    <property type="project" value="UniProtKB-KW"/>
</dbReference>
<dbReference type="AlphaFoldDB" id="A0AAJ0HSC2"/>
<evidence type="ECO:0000256" key="2">
    <source>
        <dbReference type="ARBA" id="ARBA00023134"/>
    </source>
</evidence>